<evidence type="ECO:0000313" key="5">
    <source>
        <dbReference type="Proteomes" id="UP000827892"/>
    </source>
</evidence>
<protein>
    <submittedName>
        <fullName evidence="4">Uncharacterized protein</fullName>
    </submittedName>
</protein>
<dbReference type="InterPro" id="IPR016186">
    <property type="entry name" value="C-type_lectin-like/link_sf"/>
</dbReference>
<proteinExistence type="predicted"/>
<dbReference type="PROSITE" id="PS50041">
    <property type="entry name" value="C_TYPE_LECTIN_2"/>
    <property type="match status" value="1"/>
</dbReference>
<gene>
    <name evidence="4" type="ORF">L3Y34_006869</name>
</gene>
<dbReference type="SUPFAM" id="SSF53300">
    <property type="entry name" value="vWA-like"/>
    <property type="match status" value="1"/>
</dbReference>
<dbReference type="SMART" id="SM00327">
    <property type="entry name" value="VWA"/>
    <property type="match status" value="1"/>
</dbReference>
<dbReference type="Gene3D" id="3.10.100.10">
    <property type="entry name" value="Mannose-Binding Protein A, subunit A"/>
    <property type="match status" value="1"/>
</dbReference>
<dbReference type="SUPFAM" id="SSF56436">
    <property type="entry name" value="C-type lectin-like"/>
    <property type="match status" value="1"/>
</dbReference>
<dbReference type="InterPro" id="IPR036465">
    <property type="entry name" value="vWFA_dom_sf"/>
</dbReference>
<evidence type="ECO:0000259" key="3">
    <source>
        <dbReference type="PROSITE" id="PS50234"/>
    </source>
</evidence>
<accession>A0AAE9D030</accession>
<reference evidence="4 5" key="1">
    <citation type="submission" date="2022-02" db="EMBL/GenBank/DDBJ databases">
        <title>Chromosome-level reference genomes for two strains of Caenorhabditis briggsae: an improved platform for comparative genomics.</title>
        <authorList>
            <person name="Stevens L."/>
            <person name="Andersen E.C."/>
        </authorList>
    </citation>
    <scope>NUCLEOTIDE SEQUENCE [LARGE SCALE GENOMIC DNA]</scope>
    <source>
        <strain evidence="4">QX1410_ONT</strain>
        <tissue evidence="4">Whole-organism</tissue>
    </source>
</reference>
<sequence length="381" mass="42842">MRSYLALVVLGLAFDYAYSQQSIEPECRCNLNNLWLDVYVVIDDSTKMGTSGLSQVASSVFSTLANSRVGSDYSDKRGARVAVITYNENAYIRSNLSDLTSNQDLENVISRLQVSKSDISNIQTPLKLINEMMGYKDGNGPKNNTMPVIIMYAADYIDYDQPTANQLAYYLKENGVTIITVANMDDSNKIMKLKALASEGYGFSLSDENLAAGIQKGLCDANCFCPEGYHQFMYPENNTTRKFGSCIKAMFVERHWSEARLTCQNRNQQGYLATEFSIEKALFNQALFDGQLRNYHIGLHFVNGAYFWEQKNGMPLLPLTKPLYQLDKFPGSNSLCVGNTVADNKKFESWKNENCYTDMKGAMCETVACDTENYCSNPFNR</sequence>
<dbReference type="CDD" id="cd00037">
    <property type="entry name" value="CLECT"/>
    <property type="match status" value="1"/>
</dbReference>
<feature type="domain" description="VWFA" evidence="3">
    <location>
        <begin position="37"/>
        <end position="222"/>
    </location>
</feature>
<evidence type="ECO:0000313" key="4">
    <source>
        <dbReference type="EMBL" id="ULT87353.1"/>
    </source>
</evidence>
<dbReference type="SMART" id="SM00034">
    <property type="entry name" value="CLECT"/>
    <property type="match status" value="1"/>
</dbReference>
<dbReference type="PANTHER" id="PTHR31024">
    <property type="entry name" value="C-TYPE LECTIN"/>
    <property type="match status" value="1"/>
</dbReference>
<feature type="chain" id="PRO_5042174732" evidence="1">
    <location>
        <begin position="20"/>
        <end position="381"/>
    </location>
</feature>
<dbReference type="InterPro" id="IPR001304">
    <property type="entry name" value="C-type_lectin-like"/>
</dbReference>
<feature type="domain" description="C-type lectin" evidence="2">
    <location>
        <begin position="242"/>
        <end position="355"/>
    </location>
</feature>
<dbReference type="PANTHER" id="PTHR31024:SF9">
    <property type="entry name" value="C-TYPE LECTIN DOMAIN-CONTAINING PROTEIN"/>
    <property type="match status" value="1"/>
</dbReference>
<dbReference type="PROSITE" id="PS50234">
    <property type="entry name" value="VWFA"/>
    <property type="match status" value="1"/>
</dbReference>
<keyword evidence="1" id="KW-0732">Signal</keyword>
<dbReference type="InterPro" id="IPR016187">
    <property type="entry name" value="CTDL_fold"/>
</dbReference>
<dbReference type="EMBL" id="CP090895">
    <property type="protein sequence ID" value="ULT87353.1"/>
    <property type="molecule type" value="Genomic_DNA"/>
</dbReference>
<dbReference type="Gene3D" id="3.40.50.410">
    <property type="entry name" value="von Willebrand factor, type A domain"/>
    <property type="match status" value="1"/>
</dbReference>
<dbReference type="Proteomes" id="UP000827892">
    <property type="component" value="Chromosome V"/>
</dbReference>
<dbReference type="Pfam" id="PF00059">
    <property type="entry name" value="Lectin_C"/>
    <property type="match status" value="1"/>
</dbReference>
<dbReference type="AlphaFoldDB" id="A0AAE9D030"/>
<dbReference type="Pfam" id="PF00092">
    <property type="entry name" value="VWA"/>
    <property type="match status" value="1"/>
</dbReference>
<name>A0AAE9D030_CAEBR</name>
<organism evidence="4 5">
    <name type="scientific">Caenorhabditis briggsae</name>
    <dbReference type="NCBI Taxonomy" id="6238"/>
    <lineage>
        <taxon>Eukaryota</taxon>
        <taxon>Metazoa</taxon>
        <taxon>Ecdysozoa</taxon>
        <taxon>Nematoda</taxon>
        <taxon>Chromadorea</taxon>
        <taxon>Rhabditida</taxon>
        <taxon>Rhabditina</taxon>
        <taxon>Rhabditomorpha</taxon>
        <taxon>Rhabditoidea</taxon>
        <taxon>Rhabditidae</taxon>
        <taxon>Peloderinae</taxon>
        <taxon>Caenorhabditis</taxon>
    </lineage>
</organism>
<dbReference type="InterPro" id="IPR002035">
    <property type="entry name" value="VWF_A"/>
</dbReference>
<feature type="signal peptide" evidence="1">
    <location>
        <begin position="1"/>
        <end position="19"/>
    </location>
</feature>
<evidence type="ECO:0000256" key="1">
    <source>
        <dbReference type="SAM" id="SignalP"/>
    </source>
</evidence>
<evidence type="ECO:0000259" key="2">
    <source>
        <dbReference type="PROSITE" id="PS50041"/>
    </source>
</evidence>